<proteinExistence type="predicted"/>
<reference evidence="2 3" key="1">
    <citation type="submission" date="2019-09" db="EMBL/GenBank/DDBJ databases">
        <authorList>
            <person name="Chandra G."/>
            <person name="Truman W A."/>
        </authorList>
    </citation>
    <scope>NUCLEOTIDE SEQUENCE [LARGE SCALE GENOMIC DNA]</scope>
    <source>
        <strain evidence="2">PS691</strain>
    </source>
</reference>
<dbReference type="Proteomes" id="UP000337909">
    <property type="component" value="Unassembled WGS sequence"/>
</dbReference>
<sequence length="67" mass="7083">MRRVIFNQKGGVGKSSIVCNLAAASAAEGYRTLVVDLDAQANSTYYLTGLAGDDIPVGIADFFKQTL</sequence>
<protein>
    <recommendedName>
        <fullName evidence="1">CobQ/CobB/MinD/ParA nucleotide binding domain-containing protein</fullName>
    </recommendedName>
</protein>
<dbReference type="InterPro" id="IPR002586">
    <property type="entry name" value="CobQ/CobB/MinD/ParA_Nub-bd_dom"/>
</dbReference>
<dbReference type="InterPro" id="IPR027417">
    <property type="entry name" value="P-loop_NTPase"/>
</dbReference>
<dbReference type="EMBL" id="CABVHQ010000029">
    <property type="protein sequence ID" value="VVO07757.1"/>
    <property type="molecule type" value="Genomic_DNA"/>
</dbReference>
<dbReference type="PANTHER" id="PTHR13696">
    <property type="entry name" value="P-LOOP CONTAINING NUCLEOSIDE TRIPHOSPHATE HYDROLASE"/>
    <property type="match status" value="1"/>
</dbReference>
<dbReference type="AlphaFoldDB" id="A0A5E7CRY5"/>
<evidence type="ECO:0000313" key="2">
    <source>
        <dbReference type="EMBL" id="VVO07757.1"/>
    </source>
</evidence>
<dbReference type="SUPFAM" id="SSF52540">
    <property type="entry name" value="P-loop containing nucleoside triphosphate hydrolases"/>
    <property type="match status" value="1"/>
</dbReference>
<gene>
    <name evidence="2" type="ORF">PS691_03153</name>
</gene>
<organism evidence="2 3">
    <name type="scientific">Pseudomonas fluorescens</name>
    <dbReference type="NCBI Taxonomy" id="294"/>
    <lineage>
        <taxon>Bacteria</taxon>
        <taxon>Pseudomonadati</taxon>
        <taxon>Pseudomonadota</taxon>
        <taxon>Gammaproteobacteria</taxon>
        <taxon>Pseudomonadales</taxon>
        <taxon>Pseudomonadaceae</taxon>
        <taxon>Pseudomonas</taxon>
    </lineage>
</organism>
<dbReference type="PANTHER" id="PTHR13696:SF52">
    <property type="entry name" value="PARA FAMILY PROTEIN CT_582"/>
    <property type="match status" value="1"/>
</dbReference>
<feature type="domain" description="CobQ/CobB/MinD/ParA nucleotide binding" evidence="1">
    <location>
        <begin position="4"/>
        <end position="53"/>
    </location>
</feature>
<dbReference type="Gene3D" id="3.40.50.300">
    <property type="entry name" value="P-loop containing nucleotide triphosphate hydrolases"/>
    <property type="match status" value="1"/>
</dbReference>
<dbReference type="Pfam" id="PF01656">
    <property type="entry name" value="CbiA"/>
    <property type="match status" value="1"/>
</dbReference>
<name>A0A5E7CRY5_PSEFL</name>
<evidence type="ECO:0000259" key="1">
    <source>
        <dbReference type="Pfam" id="PF01656"/>
    </source>
</evidence>
<dbReference type="CDD" id="cd02042">
    <property type="entry name" value="ParAB_family"/>
    <property type="match status" value="1"/>
</dbReference>
<accession>A0A5E7CRY5</accession>
<dbReference type="InterPro" id="IPR050678">
    <property type="entry name" value="DNA_Partitioning_ATPase"/>
</dbReference>
<evidence type="ECO:0000313" key="3">
    <source>
        <dbReference type="Proteomes" id="UP000337909"/>
    </source>
</evidence>